<accession>A0ABU4CSX7</accession>
<comment type="caution">
    <text evidence="3">The sequence shown here is derived from an EMBL/GenBank/DDBJ whole genome shotgun (WGS) entry which is preliminary data.</text>
</comment>
<evidence type="ECO:0000313" key="3">
    <source>
        <dbReference type="EMBL" id="MDV6286649.1"/>
    </source>
</evidence>
<organism evidence="3 4">
    <name type="scientific">Rhodococcus jostii</name>
    <dbReference type="NCBI Taxonomy" id="132919"/>
    <lineage>
        <taxon>Bacteria</taxon>
        <taxon>Bacillati</taxon>
        <taxon>Actinomycetota</taxon>
        <taxon>Actinomycetes</taxon>
        <taxon>Mycobacteriales</taxon>
        <taxon>Nocardiaceae</taxon>
        <taxon>Rhodococcus</taxon>
    </lineage>
</organism>
<dbReference type="Proteomes" id="UP001185737">
    <property type="component" value="Unassembled WGS sequence"/>
</dbReference>
<evidence type="ECO:0000256" key="2">
    <source>
        <dbReference type="SAM" id="SignalP"/>
    </source>
</evidence>
<evidence type="ECO:0000256" key="1">
    <source>
        <dbReference type="SAM" id="MobiDB-lite"/>
    </source>
</evidence>
<feature type="chain" id="PRO_5046393403" description="Glycine zipper" evidence="2">
    <location>
        <begin position="30"/>
        <end position="120"/>
    </location>
</feature>
<feature type="region of interest" description="Disordered" evidence="1">
    <location>
        <begin position="28"/>
        <end position="47"/>
    </location>
</feature>
<keyword evidence="4" id="KW-1185">Reference proteome</keyword>
<proteinExistence type="predicted"/>
<gene>
    <name evidence="3" type="ORF">R3Q59_39935</name>
</gene>
<dbReference type="RefSeq" id="WP_317571644.1">
    <property type="nucleotide sequence ID" value="NZ_JAWLKA010000043.1"/>
</dbReference>
<dbReference type="EMBL" id="JAWLKA010000043">
    <property type="protein sequence ID" value="MDV6286649.1"/>
    <property type="molecule type" value="Genomic_DNA"/>
</dbReference>
<sequence>MKTPVTLVLVLFAATLLLFHPAATPSANAQPHINAPTTTQQSADSPTTTVSALPATDVALPPGDTVELRTGVGAAIGGVIGGIAGLPFFVVGAVPGAIIGAVIGGAIGYASHGIATTYAG</sequence>
<evidence type="ECO:0000313" key="4">
    <source>
        <dbReference type="Proteomes" id="UP001185737"/>
    </source>
</evidence>
<name>A0ABU4CSX7_RHOJO</name>
<protein>
    <recommendedName>
        <fullName evidence="5">Glycine zipper</fullName>
    </recommendedName>
</protein>
<reference evidence="3 4" key="1">
    <citation type="submission" date="2023-10" db="EMBL/GenBank/DDBJ databases">
        <title>Development of a sustainable strategy for remediation of hydrocarbon-contaminated territories based on the waste exchange concept.</title>
        <authorList>
            <person name="Krivoruchko A."/>
        </authorList>
    </citation>
    <scope>NUCLEOTIDE SEQUENCE [LARGE SCALE GENOMIC DNA]</scope>
    <source>
        <strain evidence="3 4">IEGM 60</strain>
    </source>
</reference>
<evidence type="ECO:0008006" key="5">
    <source>
        <dbReference type="Google" id="ProtNLM"/>
    </source>
</evidence>
<feature type="signal peptide" evidence="2">
    <location>
        <begin position="1"/>
        <end position="29"/>
    </location>
</feature>
<keyword evidence="2" id="KW-0732">Signal</keyword>